<evidence type="ECO:0000256" key="5">
    <source>
        <dbReference type="ARBA" id="ARBA00022679"/>
    </source>
</evidence>
<keyword evidence="9" id="KW-0694">RNA-binding</keyword>
<dbReference type="PANTHER" id="PTHR21404:SF3">
    <property type="entry name" value="SMALL RNA 2'-O-METHYLTRANSFERASE"/>
    <property type="match status" value="1"/>
</dbReference>
<dbReference type="SUPFAM" id="SSF53335">
    <property type="entry name" value="S-adenosyl-L-methionine-dependent methyltransferases"/>
    <property type="match status" value="1"/>
</dbReference>
<dbReference type="OrthoDB" id="2154311at2759"/>
<dbReference type="HOGENOM" id="CLU_032749_0_0_1"/>
<dbReference type="GO" id="GO:0005737">
    <property type="term" value="C:cytoplasm"/>
    <property type="evidence" value="ECO:0007669"/>
    <property type="project" value="TreeGrafter"/>
</dbReference>
<keyword evidence="5" id="KW-0808">Transferase</keyword>
<accession>A0A0C9X0G2</accession>
<evidence type="ECO:0000256" key="6">
    <source>
        <dbReference type="ARBA" id="ARBA00022691"/>
    </source>
</evidence>
<evidence type="ECO:0000256" key="9">
    <source>
        <dbReference type="ARBA" id="ARBA00022884"/>
    </source>
</evidence>
<dbReference type="GO" id="GO:0090486">
    <property type="term" value="F:small RNA 2'-O-methyltransferase activity"/>
    <property type="evidence" value="ECO:0007669"/>
    <property type="project" value="UniProtKB-EC"/>
</dbReference>
<protein>
    <recommendedName>
        <fullName evidence="3">Small RNA 2'-O-methyltransferase</fullName>
        <ecNumber evidence="11">2.1.1.386</ecNumber>
    </recommendedName>
</protein>
<keyword evidence="10" id="KW-0943">RNA-mediated gene silencing</keyword>
<dbReference type="EMBL" id="KN839068">
    <property type="protein sequence ID" value="KIJ91021.1"/>
    <property type="molecule type" value="Genomic_DNA"/>
</dbReference>
<evidence type="ECO:0000256" key="2">
    <source>
        <dbReference type="ARBA" id="ARBA00009026"/>
    </source>
</evidence>
<sequence>MDANEDQELKVTFYPELFLQRRIWILNVLRREGITQVLDAGCGEGELLTVLCQPAPWLPAPPSSILPLSPSPSPFSTSPEAPESPTYNTTDDIPNLHISLVHGLDISASDLAFAIERTQPPPEPEDITGGMGYRTYSTGVQRWEDLQVKIWKGGLEAVNEAFVGVECIVSMEVIEHLQPHILPAFAPMLLGVYHPLFLLITTPSYTYNARFTAPTAPPSARKGFPDPTKRTDRIFRHSDHKFEWTHDEFLQWCNEAAETWGYEVKVSSVGRAVEVDPWGREDELGGATSVAEFRRIDGSGGEEREREHRGRAIISSLKLDLGSPPNHALLATHTHPAHPSSQHPLPRPAIAQRAKSKMEEYREAFMRMEELWFERDVSIACGGWIEMLVRAIEECPDLVLKKEDEGQTRRSNWVVELVGADIVSRDLWAGENRSLDCVVPRDWTPGEGPHELPGGSSDEFDDEGESAGVDGDVSWGESEGEGEEPGWGGQLGWSKFKLKRGEGEEEGEEGDVRDWGSVLGDWGSDGEQHSVGAIPLSASSSTAGWDGDDDGSDSDTTS</sequence>
<keyword evidence="7" id="KW-0479">Metal-binding</keyword>
<dbReference type="EC" id="2.1.1.386" evidence="11"/>
<dbReference type="InterPro" id="IPR026610">
    <property type="entry name" value="Hen1"/>
</dbReference>
<feature type="compositionally biased region" description="Acidic residues" evidence="13">
    <location>
        <begin position="546"/>
        <end position="558"/>
    </location>
</feature>
<evidence type="ECO:0000256" key="4">
    <source>
        <dbReference type="ARBA" id="ARBA00022603"/>
    </source>
</evidence>
<dbReference type="InterPro" id="IPR029063">
    <property type="entry name" value="SAM-dependent_MTases_sf"/>
</dbReference>
<comment type="similarity">
    <text evidence="2">Belongs to the methyltransferase superfamily. HEN1 family.</text>
</comment>
<feature type="region of interest" description="Disordered" evidence="13">
    <location>
        <begin position="68"/>
        <end position="89"/>
    </location>
</feature>
<keyword evidence="15" id="KW-1185">Reference proteome</keyword>
<evidence type="ECO:0000313" key="14">
    <source>
        <dbReference type="EMBL" id="KIJ91021.1"/>
    </source>
</evidence>
<dbReference type="PANTHER" id="PTHR21404">
    <property type="entry name" value="HEN1"/>
    <property type="match status" value="1"/>
</dbReference>
<evidence type="ECO:0000256" key="3">
    <source>
        <dbReference type="ARBA" id="ARBA00021330"/>
    </source>
</evidence>
<keyword evidence="6" id="KW-0949">S-adenosyl-L-methionine</keyword>
<organism evidence="14 15">
    <name type="scientific">Laccaria amethystina LaAM-08-1</name>
    <dbReference type="NCBI Taxonomy" id="1095629"/>
    <lineage>
        <taxon>Eukaryota</taxon>
        <taxon>Fungi</taxon>
        <taxon>Dikarya</taxon>
        <taxon>Basidiomycota</taxon>
        <taxon>Agaricomycotina</taxon>
        <taxon>Agaricomycetes</taxon>
        <taxon>Agaricomycetidae</taxon>
        <taxon>Agaricales</taxon>
        <taxon>Agaricineae</taxon>
        <taxon>Hydnangiaceae</taxon>
        <taxon>Laccaria</taxon>
    </lineage>
</organism>
<proteinExistence type="inferred from homology"/>
<gene>
    <name evidence="14" type="ORF">K443DRAFT_115735</name>
</gene>
<dbReference type="Gene3D" id="3.40.50.150">
    <property type="entry name" value="Vaccinia Virus protein VP39"/>
    <property type="match status" value="1"/>
</dbReference>
<evidence type="ECO:0000256" key="10">
    <source>
        <dbReference type="ARBA" id="ARBA00023158"/>
    </source>
</evidence>
<evidence type="ECO:0000256" key="13">
    <source>
        <dbReference type="SAM" id="MobiDB-lite"/>
    </source>
</evidence>
<dbReference type="GO" id="GO:0003723">
    <property type="term" value="F:RNA binding"/>
    <property type="evidence" value="ECO:0007669"/>
    <property type="project" value="UniProtKB-KW"/>
</dbReference>
<dbReference type="GO" id="GO:0005634">
    <property type="term" value="C:nucleus"/>
    <property type="evidence" value="ECO:0007669"/>
    <property type="project" value="TreeGrafter"/>
</dbReference>
<keyword evidence="8" id="KW-0460">Magnesium</keyword>
<dbReference type="GO" id="GO:0001510">
    <property type="term" value="P:RNA methylation"/>
    <property type="evidence" value="ECO:0007669"/>
    <property type="project" value="InterPro"/>
</dbReference>
<dbReference type="AlphaFoldDB" id="A0A0C9X0G2"/>
<reference evidence="15" key="2">
    <citation type="submission" date="2015-01" db="EMBL/GenBank/DDBJ databases">
        <title>Evolutionary Origins and Diversification of the Mycorrhizal Mutualists.</title>
        <authorList>
            <consortium name="DOE Joint Genome Institute"/>
            <consortium name="Mycorrhizal Genomics Consortium"/>
            <person name="Kohler A."/>
            <person name="Kuo A."/>
            <person name="Nagy L.G."/>
            <person name="Floudas D."/>
            <person name="Copeland A."/>
            <person name="Barry K.W."/>
            <person name="Cichocki N."/>
            <person name="Veneault-Fourrey C."/>
            <person name="LaButti K."/>
            <person name="Lindquist E.A."/>
            <person name="Lipzen A."/>
            <person name="Lundell T."/>
            <person name="Morin E."/>
            <person name="Murat C."/>
            <person name="Riley R."/>
            <person name="Ohm R."/>
            <person name="Sun H."/>
            <person name="Tunlid A."/>
            <person name="Henrissat B."/>
            <person name="Grigoriev I.V."/>
            <person name="Hibbett D.S."/>
            <person name="Martin F."/>
        </authorList>
    </citation>
    <scope>NUCLEOTIDE SEQUENCE [LARGE SCALE GENOMIC DNA]</scope>
    <source>
        <strain evidence="15">LaAM-08-1</strain>
    </source>
</reference>
<evidence type="ECO:0000313" key="15">
    <source>
        <dbReference type="Proteomes" id="UP000054477"/>
    </source>
</evidence>
<evidence type="ECO:0000256" key="8">
    <source>
        <dbReference type="ARBA" id="ARBA00022842"/>
    </source>
</evidence>
<evidence type="ECO:0000256" key="11">
    <source>
        <dbReference type="ARBA" id="ARBA00035025"/>
    </source>
</evidence>
<dbReference type="GO" id="GO:0046872">
    <property type="term" value="F:metal ion binding"/>
    <property type="evidence" value="ECO:0007669"/>
    <property type="project" value="UniProtKB-KW"/>
</dbReference>
<feature type="compositionally biased region" description="Low complexity" evidence="13">
    <location>
        <begin position="74"/>
        <end position="85"/>
    </location>
</feature>
<reference evidence="14 15" key="1">
    <citation type="submission" date="2014-04" db="EMBL/GenBank/DDBJ databases">
        <authorList>
            <consortium name="DOE Joint Genome Institute"/>
            <person name="Kuo A."/>
            <person name="Kohler A."/>
            <person name="Nagy L.G."/>
            <person name="Floudas D."/>
            <person name="Copeland A."/>
            <person name="Barry K.W."/>
            <person name="Cichocki N."/>
            <person name="Veneault-Fourrey C."/>
            <person name="LaButti K."/>
            <person name="Lindquist E.A."/>
            <person name="Lipzen A."/>
            <person name="Lundell T."/>
            <person name="Morin E."/>
            <person name="Murat C."/>
            <person name="Sun H."/>
            <person name="Tunlid A."/>
            <person name="Henrissat B."/>
            <person name="Grigoriev I.V."/>
            <person name="Hibbett D.S."/>
            <person name="Martin F."/>
            <person name="Nordberg H.P."/>
            <person name="Cantor M.N."/>
            <person name="Hua S.X."/>
        </authorList>
    </citation>
    <scope>NUCLEOTIDE SEQUENCE [LARGE SCALE GENOMIC DNA]</scope>
    <source>
        <strain evidence="14 15">LaAM-08-1</strain>
    </source>
</reference>
<dbReference type="Proteomes" id="UP000054477">
    <property type="component" value="Unassembled WGS sequence"/>
</dbReference>
<name>A0A0C9X0G2_9AGAR</name>
<comment type="catalytic activity">
    <reaction evidence="12">
        <text>small RNA 3'-end nucleotide + S-adenosyl-L-methionine = small RNA 3'-end 2'-O-methylnucleotide + S-adenosyl-L-homocysteine + H(+)</text>
        <dbReference type="Rhea" id="RHEA:37887"/>
        <dbReference type="Rhea" id="RHEA-COMP:10415"/>
        <dbReference type="Rhea" id="RHEA-COMP:10416"/>
        <dbReference type="ChEBI" id="CHEBI:15378"/>
        <dbReference type="ChEBI" id="CHEBI:57856"/>
        <dbReference type="ChEBI" id="CHEBI:59789"/>
        <dbReference type="ChEBI" id="CHEBI:74896"/>
        <dbReference type="ChEBI" id="CHEBI:74898"/>
        <dbReference type="EC" id="2.1.1.386"/>
    </reaction>
</comment>
<evidence type="ECO:0000256" key="12">
    <source>
        <dbReference type="ARBA" id="ARBA00048418"/>
    </source>
</evidence>
<feature type="region of interest" description="Disordered" evidence="13">
    <location>
        <begin position="439"/>
        <end position="558"/>
    </location>
</feature>
<keyword evidence="4" id="KW-0489">Methyltransferase</keyword>
<comment type="cofactor">
    <cofactor evidence="1">
        <name>Mg(2+)</name>
        <dbReference type="ChEBI" id="CHEBI:18420"/>
    </cofactor>
</comment>
<dbReference type="GO" id="GO:0030422">
    <property type="term" value="P:siRNA processing"/>
    <property type="evidence" value="ECO:0007669"/>
    <property type="project" value="TreeGrafter"/>
</dbReference>
<evidence type="ECO:0000256" key="7">
    <source>
        <dbReference type="ARBA" id="ARBA00022723"/>
    </source>
</evidence>
<evidence type="ECO:0000256" key="1">
    <source>
        <dbReference type="ARBA" id="ARBA00001946"/>
    </source>
</evidence>